<dbReference type="SUPFAM" id="SSF51690">
    <property type="entry name" value="Nicotinate/Quinolinate PRTase C-terminal domain-like"/>
    <property type="match status" value="1"/>
</dbReference>
<keyword evidence="6 7" id="KW-0662">Pyridine nucleotide biosynthesis</keyword>
<gene>
    <name evidence="7 11" type="primary">pncB</name>
    <name evidence="11" type="ORF">J3U76_04785</name>
</gene>
<feature type="domain" description="Nicotinate/nicotinamide phosphoribosyltransferase" evidence="9">
    <location>
        <begin position="174"/>
        <end position="401"/>
    </location>
</feature>
<evidence type="ECO:0000256" key="6">
    <source>
        <dbReference type="ARBA" id="ARBA00022642"/>
    </source>
</evidence>
<accession>A0ABS3NEI6</accession>
<dbReference type="NCBIfam" id="NF003704">
    <property type="entry name" value="PRK05321.1"/>
    <property type="match status" value="1"/>
</dbReference>
<feature type="domain" description="Nicotinate phosphoribosyltransferase N-terminal" evidence="10">
    <location>
        <begin position="20"/>
        <end position="138"/>
    </location>
</feature>
<dbReference type="PIRSF" id="PIRSF000484">
    <property type="entry name" value="NAPRT"/>
    <property type="match status" value="1"/>
</dbReference>
<organism evidence="11 12">
    <name type="scientific">Oceanisphaera pacifica</name>
    <dbReference type="NCBI Taxonomy" id="2818389"/>
    <lineage>
        <taxon>Bacteria</taxon>
        <taxon>Pseudomonadati</taxon>
        <taxon>Pseudomonadota</taxon>
        <taxon>Gammaproteobacteria</taxon>
        <taxon>Aeromonadales</taxon>
        <taxon>Aeromonadaceae</taxon>
        <taxon>Oceanisphaera</taxon>
    </lineage>
</organism>
<evidence type="ECO:0000256" key="5">
    <source>
        <dbReference type="ARBA" id="ARBA00022598"/>
    </source>
</evidence>
<sequence>MINSHIQHQPQDEYVIESLLDTDLYKFTMMQTVLHQHPAAEVEYHFRSRNLDLDFSDCIDDIAAEIAHLCQLKLTEDELAYLGTLDYIKPDFIHFLRLFRLDQRFIHLSCHQGTLDLKIRGPWLHTILFEVPLLSIISEVYCRRHHPKPDWQGARSRLQDKIDLVKSDLTHGDFRFSDFGTRRRYSRAWQQEVVIELAQQLPQQFSGTSNLDLARRLNLKPVGTLAHEFMQAFQALGPRLIDSQKMALEAWVHEYRGQLGIALTDVVGMDAFLRDFDLYFAKLFDGLRQDSGDPVEWTEKALAHYRRLNIDPRSKTLVYSDGLTMHSALNLYQKFKDQCKPAFGIGTHLTNDIMSHSPINIVLKMTRCNGQAVAKLSDSPGKAMSDDEGYMAYLAQVFNVNLAAVK</sequence>
<proteinExistence type="inferred from homology"/>
<dbReference type="SUPFAM" id="SSF54675">
    <property type="entry name" value="Nicotinate/Quinolinate PRTase N-terminal domain-like"/>
    <property type="match status" value="1"/>
</dbReference>
<keyword evidence="11" id="KW-0328">Glycosyltransferase</keyword>
<evidence type="ECO:0000256" key="4">
    <source>
        <dbReference type="ARBA" id="ARBA00022553"/>
    </source>
</evidence>
<dbReference type="InterPro" id="IPR040727">
    <property type="entry name" value="NAPRTase_N"/>
</dbReference>
<dbReference type="PANTHER" id="PTHR11098">
    <property type="entry name" value="NICOTINATE PHOSPHORIBOSYLTRANSFERASE"/>
    <property type="match status" value="1"/>
</dbReference>
<evidence type="ECO:0000313" key="11">
    <source>
        <dbReference type="EMBL" id="MBO1518959.1"/>
    </source>
</evidence>
<keyword evidence="12" id="KW-1185">Reference proteome</keyword>
<evidence type="ECO:0000259" key="10">
    <source>
        <dbReference type="Pfam" id="PF17767"/>
    </source>
</evidence>
<dbReference type="CDD" id="cd01401">
    <property type="entry name" value="PncB_like"/>
    <property type="match status" value="1"/>
</dbReference>
<dbReference type="HAMAP" id="MF_00570">
    <property type="entry name" value="NAPRTase"/>
    <property type="match status" value="1"/>
</dbReference>
<comment type="similarity">
    <text evidence="2 7 8">Belongs to the NAPRTase family.</text>
</comment>
<keyword evidence="5 7" id="KW-0436">Ligase</keyword>
<comment type="caution">
    <text evidence="11">The sequence shown here is derived from an EMBL/GenBank/DDBJ whole genome shotgun (WGS) entry which is preliminary data.</text>
</comment>
<evidence type="ECO:0000256" key="3">
    <source>
        <dbReference type="ARBA" id="ARBA00013236"/>
    </source>
</evidence>
<evidence type="ECO:0000256" key="2">
    <source>
        <dbReference type="ARBA" id="ARBA00010897"/>
    </source>
</evidence>
<dbReference type="PANTHER" id="PTHR11098:SF1">
    <property type="entry name" value="NICOTINATE PHOSPHORIBOSYLTRANSFERASE"/>
    <property type="match status" value="1"/>
</dbReference>
<dbReference type="Pfam" id="PF04095">
    <property type="entry name" value="NAPRTase"/>
    <property type="match status" value="1"/>
</dbReference>
<evidence type="ECO:0000313" key="12">
    <source>
        <dbReference type="Proteomes" id="UP000664882"/>
    </source>
</evidence>
<comment type="PTM">
    <text evidence="7 8">Transiently phosphorylated on a His residue during the reaction cycle. Phosphorylation strongly increases the affinity for substrates and increases the rate of nicotinate D-ribonucleotide production. Dephosphorylation regenerates the low-affinity form of the enzyme, leading to product release.</text>
</comment>
<reference evidence="11 12" key="1">
    <citation type="submission" date="2021-03" db="EMBL/GenBank/DDBJ databases">
        <title>Oceanisphaera sp. nov., isolated from the intestine.</title>
        <authorList>
            <person name="Zhao L.-H."/>
            <person name="Shi L.-F."/>
        </authorList>
    </citation>
    <scope>NUCLEOTIDE SEQUENCE [LARGE SCALE GENOMIC DNA]</scope>
    <source>
        <strain evidence="11 12">DM8</strain>
    </source>
</reference>
<comment type="catalytic activity">
    <reaction evidence="7 8">
        <text>5-phospho-alpha-D-ribose 1-diphosphate + nicotinate + ATP + H2O = nicotinate beta-D-ribonucleotide + ADP + phosphate + diphosphate</text>
        <dbReference type="Rhea" id="RHEA:36163"/>
        <dbReference type="ChEBI" id="CHEBI:15377"/>
        <dbReference type="ChEBI" id="CHEBI:30616"/>
        <dbReference type="ChEBI" id="CHEBI:32544"/>
        <dbReference type="ChEBI" id="CHEBI:33019"/>
        <dbReference type="ChEBI" id="CHEBI:43474"/>
        <dbReference type="ChEBI" id="CHEBI:57502"/>
        <dbReference type="ChEBI" id="CHEBI:58017"/>
        <dbReference type="ChEBI" id="CHEBI:456216"/>
        <dbReference type="EC" id="6.3.4.21"/>
    </reaction>
</comment>
<comment type="pathway">
    <text evidence="1 7 8">Cofactor biosynthesis; NAD(+) biosynthesis; nicotinate D-ribonucleotide from nicotinate: step 1/1.</text>
</comment>
<dbReference type="InterPro" id="IPR041525">
    <property type="entry name" value="N/Namide_PRibTrfase"/>
</dbReference>
<dbReference type="GO" id="GO:0016757">
    <property type="term" value="F:glycosyltransferase activity"/>
    <property type="evidence" value="ECO:0007669"/>
    <property type="project" value="UniProtKB-KW"/>
</dbReference>
<dbReference type="EMBL" id="JAGDFX010000004">
    <property type="protein sequence ID" value="MBO1518959.1"/>
    <property type="molecule type" value="Genomic_DNA"/>
</dbReference>
<evidence type="ECO:0000256" key="1">
    <source>
        <dbReference type="ARBA" id="ARBA00004952"/>
    </source>
</evidence>
<dbReference type="Proteomes" id="UP000664882">
    <property type="component" value="Unassembled WGS sequence"/>
</dbReference>
<name>A0ABS3NEI6_9GAMM</name>
<dbReference type="InterPro" id="IPR007229">
    <property type="entry name" value="Nic_PRibTrfase-Fam"/>
</dbReference>
<keyword evidence="4 7" id="KW-0597">Phosphoprotein</keyword>
<feature type="modified residue" description="Phosphohistidine; by autocatalysis" evidence="7">
    <location>
        <position position="227"/>
    </location>
</feature>
<dbReference type="Pfam" id="PF17767">
    <property type="entry name" value="NAPRTase_N"/>
    <property type="match status" value="1"/>
</dbReference>
<dbReference type="RefSeq" id="WP_208004702.1">
    <property type="nucleotide sequence ID" value="NZ_JAGDFX010000004.1"/>
</dbReference>
<comment type="function">
    <text evidence="7 8">Catalyzes the synthesis of beta-nicotinate D-ribonucleotide from nicotinate and 5-phospho-D-ribose 1-phosphate at the expense of ATP.</text>
</comment>
<keyword evidence="11" id="KW-0808">Transferase</keyword>
<dbReference type="EC" id="6.3.4.21" evidence="3 7"/>
<dbReference type="Gene3D" id="3.20.140.10">
    <property type="entry name" value="nicotinate phosphoribosyltransferase"/>
    <property type="match status" value="1"/>
</dbReference>
<dbReference type="InterPro" id="IPR036068">
    <property type="entry name" value="Nicotinate_pribotase-like_C"/>
</dbReference>
<evidence type="ECO:0000256" key="8">
    <source>
        <dbReference type="RuleBase" id="RU003838"/>
    </source>
</evidence>
<evidence type="ECO:0000256" key="7">
    <source>
        <dbReference type="HAMAP-Rule" id="MF_00570"/>
    </source>
</evidence>
<evidence type="ECO:0000259" key="9">
    <source>
        <dbReference type="Pfam" id="PF04095"/>
    </source>
</evidence>
<dbReference type="NCBIfam" id="TIGR01514">
    <property type="entry name" value="NAPRTase"/>
    <property type="match status" value="1"/>
</dbReference>
<dbReference type="InterPro" id="IPR006406">
    <property type="entry name" value="Nic_PRibTrfase"/>
</dbReference>
<dbReference type="GO" id="GO:0004516">
    <property type="term" value="F:nicotinate phosphoribosyltransferase activity"/>
    <property type="evidence" value="ECO:0007669"/>
    <property type="project" value="UniProtKB-EC"/>
</dbReference>
<protein>
    <recommendedName>
        <fullName evidence="3 7">Nicotinate phosphoribosyltransferase</fullName>
        <shortName evidence="7">NAPRTase</shortName>
        <ecNumber evidence="3 7">6.3.4.21</ecNumber>
    </recommendedName>
</protein>